<comment type="caution">
    <text evidence="4">The sequence shown here is derived from an EMBL/GenBank/DDBJ whole genome shotgun (WGS) entry which is preliminary data.</text>
</comment>
<evidence type="ECO:0000313" key="5">
    <source>
        <dbReference type="Proteomes" id="UP000316079"/>
    </source>
</evidence>
<dbReference type="InterPro" id="IPR052318">
    <property type="entry name" value="CellDiv_DevSignal_Domain"/>
</dbReference>
<dbReference type="Pfam" id="PF00612">
    <property type="entry name" value="IQ"/>
    <property type="match status" value="1"/>
</dbReference>
<keyword evidence="5" id="KW-1185">Reference proteome</keyword>
<feature type="compositionally biased region" description="Polar residues" evidence="3">
    <location>
        <begin position="622"/>
        <end position="634"/>
    </location>
</feature>
<reference evidence="4 5" key="1">
    <citation type="journal article" date="2019" name="Sci. Data">
        <title>Hybrid genome assembly and annotation of Danionella translucida.</title>
        <authorList>
            <person name="Kadobianskyi M."/>
            <person name="Schulze L."/>
            <person name="Schuelke M."/>
            <person name="Judkewitz B."/>
        </authorList>
    </citation>
    <scope>NUCLEOTIDE SEQUENCE [LARGE SCALE GENOMIC DNA]</scope>
    <source>
        <strain evidence="4 5">Bolton</strain>
    </source>
</reference>
<feature type="region of interest" description="Disordered" evidence="3">
    <location>
        <begin position="622"/>
        <end position="669"/>
    </location>
</feature>
<evidence type="ECO:0000256" key="3">
    <source>
        <dbReference type="SAM" id="MobiDB-lite"/>
    </source>
</evidence>
<keyword evidence="1" id="KW-0677">Repeat</keyword>
<dbReference type="AlphaFoldDB" id="A0A553Q756"/>
<evidence type="ECO:0000313" key="4">
    <source>
        <dbReference type="EMBL" id="TRY85759.1"/>
    </source>
</evidence>
<sequence>MSAVRGELATEEEVEDLADDYRSLDSSCVSDSEKVYSLSPSLRGKSGSPYLNSLNLHVKRTSGESWRTVTGAALQNSKTSPAHQARDVWLHLHSDGHETLLKSPKEVDYGSISRTRTPEYLKEALGMKKPKHSRSASNGYVPGTPDYKEKEEMYEEIIDLKKTIQSQKAESDKMKTKLRRLEEENTKKDRQIEQLLDPPKDPDYARGLVDGKSDPRSIINGLKQKILRLEQQCKEKESALRALECWGHAALPPRRAGVLPRFPLHTSWSKKIIGHFLQGLLWYPPGIILEVIVKVQRLRVLLESVERSNKAENKQSRRQIKTLSATVLKLTKTVQELEDENQELKKELSQEEMSMMDSSASRARGYMSWSKQRLVRRVLDLEKRLEMTKDLQIINASDSQKSQEDKGTESANQSYSINTNTKPTMMTESDLDLKKPLKQLGEEKKELRETLTQREQEMSALVKEINSLKEKLEEERKQIPCQAPGSSSTLTLKEPSCEVPLAEKNRAAEKIQKIWRSHKRQDLVVLQSCLRGHLSRRRQLDGQKHAEKRSGLVAMSHLGVNTPGLQEEEVTLLQSVFRAHLKRIVQRNDGVSTVSSTPQRQQQPLCTPPQNMFLDRVQNSDVQTLQQEASSENPGSIDSDDSDVIIVSPSRPMRRREQLRPLSADDLAF</sequence>
<keyword evidence="2" id="KW-0175">Coiled coil</keyword>
<organism evidence="4 5">
    <name type="scientific">Danionella cerebrum</name>
    <dbReference type="NCBI Taxonomy" id="2873325"/>
    <lineage>
        <taxon>Eukaryota</taxon>
        <taxon>Metazoa</taxon>
        <taxon>Chordata</taxon>
        <taxon>Craniata</taxon>
        <taxon>Vertebrata</taxon>
        <taxon>Euteleostomi</taxon>
        <taxon>Actinopterygii</taxon>
        <taxon>Neopterygii</taxon>
        <taxon>Teleostei</taxon>
        <taxon>Ostariophysi</taxon>
        <taxon>Cypriniformes</taxon>
        <taxon>Danionidae</taxon>
        <taxon>Danioninae</taxon>
        <taxon>Danionella</taxon>
    </lineage>
</organism>
<feature type="region of interest" description="Disordered" evidence="3">
    <location>
        <begin position="126"/>
        <end position="147"/>
    </location>
</feature>
<protein>
    <recommendedName>
        <fullName evidence="6">IQ domain-containing protein E</fullName>
    </recommendedName>
</protein>
<accession>A0A553Q756</accession>
<dbReference type="Proteomes" id="UP000316079">
    <property type="component" value="Unassembled WGS sequence"/>
</dbReference>
<dbReference type="PANTHER" id="PTHR22590">
    <property type="entry name" value="MYOSIN MOTOR DOMAIN-CONTAINING PROTEIN"/>
    <property type="match status" value="1"/>
</dbReference>
<dbReference type="PANTHER" id="PTHR22590:SF3">
    <property type="entry name" value="IQ DOMAIN-CONTAINING PROTEIN E"/>
    <property type="match status" value="1"/>
</dbReference>
<evidence type="ECO:0000256" key="2">
    <source>
        <dbReference type="SAM" id="Coils"/>
    </source>
</evidence>
<feature type="region of interest" description="Disordered" evidence="3">
    <location>
        <begin position="589"/>
        <end position="608"/>
    </location>
</feature>
<evidence type="ECO:0000256" key="1">
    <source>
        <dbReference type="ARBA" id="ARBA00022737"/>
    </source>
</evidence>
<dbReference type="PROSITE" id="PS50096">
    <property type="entry name" value="IQ"/>
    <property type="match status" value="1"/>
</dbReference>
<dbReference type="InterPro" id="IPR000048">
    <property type="entry name" value="IQ_motif_EF-hand-BS"/>
</dbReference>
<dbReference type="STRING" id="623744.A0A553Q756"/>
<feature type="compositionally biased region" description="Basic and acidic residues" evidence="3">
    <location>
        <begin position="169"/>
        <end position="210"/>
    </location>
</feature>
<name>A0A553Q756_9TELE</name>
<feature type="compositionally biased region" description="Polar residues" evidence="3">
    <location>
        <begin position="409"/>
        <end position="427"/>
    </location>
</feature>
<feature type="region of interest" description="Disordered" evidence="3">
    <location>
        <begin position="165"/>
        <end position="210"/>
    </location>
</feature>
<gene>
    <name evidence="4" type="ORF">DNTS_031932</name>
</gene>
<proteinExistence type="predicted"/>
<feature type="coiled-coil region" evidence="2">
    <location>
        <begin position="295"/>
        <end position="391"/>
    </location>
</feature>
<dbReference type="EMBL" id="SRMA01026259">
    <property type="protein sequence ID" value="TRY85759.1"/>
    <property type="molecule type" value="Genomic_DNA"/>
</dbReference>
<evidence type="ECO:0008006" key="6">
    <source>
        <dbReference type="Google" id="ProtNLM"/>
    </source>
</evidence>
<dbReference type="OrthoDB" id="2136082at2759"/>
<feature type="coiled-coil region" evidence="2">
    <location>
        <begin position="437"/>
        <end position="478"/>
    </location>
</feature>
<feature type="region of interest" description="Disordered" evidence="3">
    <location>
        <begin position="396"/>
        <end position="427"/>
    </location>
</feature>